<dbReference type="GO" id="GO:0003676">
    <property type="term" value="F:nucleic acid binding"/>
    <property type="evidence" value="ECO:0007669"/>
    <property type="project" value="InterPro"/>
</dbReference>
<dbReference type="InterPro" id="IPR012337">
    <property type="entry name" value="RNaseH-like_sf"/>
</dbReference>
<accession>A0AAE0CSF9</accession>
<reference evidence="3" key="1">
    <citation type="journal article" date="2023" name="Plant J.">
        <title>Genome sequences and population genomics provide insights into the demographic history, inbreeding, and mutation load of two 'living fossil' tree species of Dipteronia.</title>
        <authorList>
            <person name="Feng Y."/>
            <person name="Comes H.P."/>
            <person name="Chen J."/>
            <person name="Zhu S."/>
            <person name="Lu R."/>
            <person name="Zhang X."/>
            <person name="Li P."/>
            <person name="Qiu J."/>
            <person name="Olsen K.M."/>
            <person name="Qiu Y."/>
        </authorList>
    </citation>
    <scope>NUCLEOTIDE SEQUENCE</scope>
    <source>
        <strain evidence="3">KIB01</strain>
    </source>
</reference>
<comment type="caution">
    <text evidence="3">The sequence shown here is derived from an EMBL/GenBank/DDBJ whole genome shotgun (WGS) entry which is preliminary data.</text>
</comment>
<dbReference type="GO" id="GO:0004523">
    <property type="term" value="F:RNA-DNA hybrid ribonuclease activity"/>
    <property type="evidence" value="ECO:0007669"/>
    <property type="project" value="InterPro"/>
</dbReference>
<evidence type="ECO:0008006" key="5">
    <source>
        <dbReference type="Google" id="ProtNLM"/>
    </source>
</evidence>
<dbReference type="InterPro" id="IPR002156">
    <property type="entry name" value="RNaseH_domain"/>
</dbReference>
<dbReference type="AlphaFoldDB" id="A0AAE0CSF9"/>
<evidence type="ECO:0000259" key="1">
    <source>
        <dbReference type="Pfam" id="PF13456"/>
    </source>
</evidence>
<evidence type="ECO:0000313" key="3">
    <source>
        <dbReference type="EMBL" id="KAK2661945.1"/>
    </source>
</evidence>
<dbReference type="PANTHER" id="PTHR33116:SF78">
    <property type="entry name" value="OS12G0587133 PROTEIN"/>
    <property type="match status" value="1"/>
</dbReference>
<gene>
    <name evidence="3" type="ORF">Ddye_000519</name>
</gene>
<dbReference type="InterPro" id="IPR026960">
    <property type="entry name" value="RVT-Znf"/>
</dbReference>
<dbReference type="InterPro" id="IPR036397">
    <property type="entry name" value="RNaseH_sf"/>
</dbReference>
<dbReference type="InterPro" id="IPR044730">
    <property type="entry name" value="RNase_H-like_dom_plant"/>
</dbReference>
<protein>
    <recommendedName>
        <fullName evidence="5">Reverse transcriptase</fullName>
    </recommendedName>
</protein>
<feature type="domain" description="Reverse transcriptase zinc-binding" evidence="2">
    <location>
        <begin position="187"/>
        <end position="272"/>
    </location>
</feature>
<keyword evidence="4" id="KW-1185">Reference proteome</keyword>
<dbReference type="Pfam" id="PF13966">
    <property type="entry name" value="zf-RVT"/>
    <property type="match status" value="1"/>
</dbReference>
<sequence length="421" mass="48141">MLADICGSPITMNLSNYLGVPLIHGRITKNTYKEILLKTQKRLASWKSASLSFAGRCTLVKSVASALPIYAMQSIKLPTEVCSDLDKLNRDFIWGNNTDIKKVHLVKWDIVCAPKKRGGLGFAKSTLSNVQINEKVRDYLLYDDWDVQKLVSVLPQQIVSRILSIHAGSIHNGIDKTIWDSAQDGEFTVKKAYEGHFKDDDMPYWKWSFIWNLKLPPRVLHFLWILHYDKMLTNNHRATRGLTVDITCDRCKEGREDSEHVFRGCTKSLDNWEDICKGVTKTGLFATEWNEWFYQNLKSKELFLAGEAIRDHNKNWLGGFSLNKGVGSVIEAELWGIFEGLKLAWEARYRKLVVESDYIAVYLLTKKTLLNHPLFSIIQACKALIVDEWSCHILHIHRECNKVADGLTDLGHSLKIGITIF</sequence>
<proteinExistence type="predicted"/>
<name>A0AAE0CSF9_9ROSI</name>
<feature type="domain" description="RNase H type-1" evidence="1">
    <location>
        <begin position="305"/>
        <end position="407"/>
    </location>
</feature>
<dbReference type="CDD" id="cd06222">
    <property type="entry name" value="RNase_H_like"/>
    <property type="match status" value="1"/>
</dbReference>
<dbReference type="Pfam" id="PF13456">
    <property type="entry name" value="RVT_3"/>
    <property type="match status" value="1"/>
</dbReference>
<dbReference type="PANTHER" id="PTHR33116">
    <property type="entry name" value="REVERSE TRANSCRIPTASE ZINC-BINDING DOMAIN-CONTAINING PROTEIN-RELATED-RELATED"/>
    <property type="match status" value="1"/>
</dbReference>
<evidence type="ECO:0000313" key="4">
    <source>
        <dbReference type="Proteomes" id="UP001280121"/>
    </source>
</evidence>
<evidence type="ECO:0000259" key="2">
    <source>
        <dbReference type="Pfam" id="PF13966"/>
    </source>
</evidence>
<dbReference type="EMBL" id="JANJYI010000001">
    <property type="protein sequence ID" value="KAK2661945.1"/>
    <property type="molecule type" value="Genomic_DNA"/>
</dbReference>
<dbReference type="SUPFAM" id="SSF53098">
    <property type="entry name" value="Ribonuclease H-like"/>
    <property type="match status" value="1"/>
</dbReference>
<dbReference type="Proteomes" id="UP001280121">
    <property type="component" value="Unassembled WGS sequence"/>
</dbReference>
<organism evidence="3 4">
    <name type="scientific">Dipteronia dyeriana</name>
    <dbReference type="NCBI Taxonomy" id="168575"/>
    <lineage>
        <taxon>Eukaryota</taxon>
        <taxon>Viridiplantae</taxon>
        <taxon>Streptophyta</taxon>
        <taxon>Embryophyta</taxon>
        <taxon>Tracheophyta</taxon>
        <taxon>Spermatophyta</taxon>
        <taxon>Magnoliopsida</taxon>
        <taxon>eudicotyledons</taxon>
        <taxon>Gunneridae</taxon>
        <taxon>Pentapetalae</taxon>
        <taxon>rosids</taxon>
        <taxon>malvids</taxon>
        <taxon>Sapindales</taxon>
        <taxon>Sapindaceae</taxon>
        <taxon>Hippocastanoideae</taxon>
        <taxon>Acereae</taxon>
        <taxon>Dipteronia</taxon>
    </lineage>
</organism>
<dbReference type="Gene3D" id="3.30.420.10">
    <property type="entry name" value="Ribonuclease H-like superfamily/Ribonuclease H"/>
    <property type="match status" value="1"/>
</dbReference>